<dbReference type="InterPro" id="IPR052561">
    <property type="entry name" value="ComplexI_Subunit1"/>
</dbReference>
<feature type="transmembrane region" description="Helical" evidence="1">
    <location>
        <begin position="78"/>
        <end position="97"/>
    </location>
</feature>
<sequence length="322" mass="33556">MMTSFMLAARMQALLLAGCHMALVLLGAPVWIGLLRWMAAVMEGERRLPDPTAHWRVLLHAWRQVGVRSAAGAQVTAVAPWLALAAGMGATLLVPSFSIGMPWGDLSDVLIIGGLLEMAFLALVVAALAPGLARPGHAGLRAVAGGIMIQPVMLLACTVLGMCLPDGTLAGLVRQAHVADMNLVRVPLALVAGALVLGAVGEGDGTTSRLFSAMLEDLAGPDRAVAQYARDLLAVVWMMLARDLIWPEGIAEPDILPRSGVLVPMLVAVALWVAHMLLACGCVAAIRVFVVSGQRHAGWRGGLALLCAIMAGVLLFAGRGMG</sequence>
<accession>A0A0D6Q7C4</accession>
<name>A0A0D6Q7C4_KOMXY</name>
<protein>
    <recommendedName>
        <fullName evidence="4">Formate hydrogenlyase subunit 4</fullName>
    </recommendedName>
</protein>
<dbReference type="RefSeq" id="WP_048855727.1">
    <property type="nucleotide sequence ID" value="NZ_BANJ01000012.1"/>
</dbReference>
<evidence type="ECO:0000256" key="1">
    <source>
        <dbReference type="SAM" id="Phobius"/>
    </source>
</evidence>
<dbReference type="EMBL" id="BANJ01000012">
    <property type="protein sequence ID" value="GAN98865.1"/>
    <property type="molecule type" value="Genomic_DNA"/>
</dbReference>
<gene>
    <name evidence="2" type="ORF">Gxy13693_012_051</name>
</gene>
<dbReference type="PANTHER" id="PTHR43359:SF1">
    <property type="entry name" value="FORMATE HYDROGENLYASE SUBUNIT 4-RELATED"/>
    <property type="match status" value="1"/>
</dbReference>
<comment type="caution">
    <text evidence="2">The sequence shown here is derived from an EMBL/GenBank/DDBJ whole genome shotgun (WGS) entry which is preliminary data.</text>
</comment>
<proteinExistence type="predicted"/>
<reference evidence="2 3" key="1">
    <citation type="submission" date="2012-11" db="EMBL/GenBank/DDBJ databases">
        <title>Whole genome sequence of Gluconacetobacter xylinus NBRC 13693.</title>
        <authorList>
            <person name="Azuma Y."/>
            <person name="Higashiura N."/>
            <person name="Hirakawa H."/>
            <person name="Matsushita K."/>
        </authorList>
    </citation>
    <scope>NUCLEOTIDE SEQUENCE [LARGE SCALE GENOMIC DNA]</scope>
    <source>
        <strain evidence="2 3">NBRC 13693</strain>
    </source>
</reference>
<evidence type="ECO:0000313" key="3">
    <source>
        <dbReference type="Proteomes" id="UP000032683"/>
    </source>
</evidence>
<keyword evidence="1" id="KW-0812">Transmembrane</keyword>
<keyword evidence="1" id="KW-1133">Transmembrane helix</keyword>
<feature type="transmembrane region" description="Helical" evidence="1">
    <location>
        <begin position="262"/>
        <end position="290"/>
    </location>
</feature>
<dbReference type="GO" id="GO:0005886">
    <property type="term" value="C:plasma membrane"/>
    <property type="evidence" value="ECO:0007669"/>
    <property type="project" value="TreeGrafter"/>
</dbReference>
<feature type="transmembrane region" description="Helical" evidence="1">
    <location>
        <begin position="138"/>
        <end position="162"/>
    </location>
</feature>
<dbReference type="PANTHER" id="PTHR43359">
    <property type="entry name" value="FORMATE HYDROGENLYASE SUBUNIT 4"/>
    <property type="match status" value="1"/>
</dbReference>
<evidence type="ECO:0000313" key="2">
    <source>
        <dbReference type="EMBL" id="GAN98865.1"/>
    </source>
</evidence>
<feature type="transmembrane region" description="Helical" evidence="1">
    <location>
        <begin position="183"/>
        <end position="201"/>
    </location>
</feature>
<dbReference type="Proteomes" id="UP000032683">
    <property type="component" value="Unassembled WGS sequence"/>
</dbReference>
<organism evidence="2 3">
    <name type="scientific">Komagataeibacter xylinus NBRC 13693</name>
    <dbReference type="NCBI Taxonomy" id="1234668"/>
    <lineage>
        <taxon>Bacteria</taxon>
        <taxon>Pseudomonadati</taxon>
        <taxon>Pseudomonadota</taxon>
        <taxon>Alphaproteobacteria</taxon>
        <taxon>Acetobacterales</taxon>
        <taxon>Acetobacteraceae</taxon>
        <taxon>Komagataeibacter</taxon>
    </lineage>
</organism>
<feature type="transmembrane region" description="Helical" evidence="1">
    <location>
        <begin position="302"/>
        <end position="321"/>
    </location>
</feature>
<feature type="transmembrane region" description="Helical" evidence="1">
    <location>
        <begin position="109"/>
        <end position="132"/>
    </location>
</feature>
<keyword evidence="1" id="KW-0472">Membrane</keyword>
<dbReference type="AlphaFoldDB" id="A0A0D6Q7C4"/>
<evidence type="ECO:0008006" key="4">
    <source>
        <dbReference type="Google" id="ProtNLM"/>
    </source>
</evidence>